<dbReference type="OrthoDB" id="2122982at2759"/>
<keyword evidence="1" id="KW-0479">Metal-binding</keyword>
<dbReference type="InterPro" id="IPR013083">
    <property type="entry name" value="Znf_RING/FYVE/PHD"/>
</dbReference>
<dbReference type="Proteomes" id="UP000063063">
    <property type="component" value="Chromosome 8"/>
</dbReference>
<accession>A0A088RIT4</accession>
<feature type="domain" description="RING-type" evidence="2">
    <location>
        <begin position="273"/>
        <end position="315"/>
    </location>
</feature>
<dbReference type="PANTHER" id="PTHR21540">
    <property type="entry name" value="RING FINGER AND SWIM DOMAIN-CONTAINING PROTEIN 2"/>
    <property type="match status" value="1"/>
</dbReference>
<dbReference type="InterPro" id="IPR011011">
    <property type="entry name" value="Znf_FYVE_PHD"/>
</dbReference>
<dbReference type="Pfam" id="PF13639">
    <property type="entry name" value="zf-RING_2"/>
    <property type="match status" value="1"/>
</dbReference>
<organism evidence="3 4">
    <name type="scientific">Leishmania panamensis</name>
    <dbReference type="NCBI Taxonomy" id="5679"/>
    <lineage>
        <taxon>Eukaryota</taxon>
        <taxon>Discoba</taxon>
        <taxon>Euglenozoa</taxon>
        <taxon>Kinetoplastea</taxon>
        <taxon>Metakinetoplastina</taxon>
        <taxon>Trypanosomatida</taxon>
        <taxon>Trypanosomatidae</taxon>
        <taxon>Leishmaniinae</taxon>
        <taxon>Leishmania</taxon>
        <taxon>Leishmania guyanensis species complex</taxon>
    </lineage>
</organism>
<dbReference type="CDD" id="cd16448">
    <property type="entry name" value="RING-H2"/>
    <property type="match status" value="1"/>
</dbReference>
<dbReference type="GO" id="GO:0061630">
    <property type="term" value="F:ubiquitin protein ligase activity"/>
    <property type="evidence" value="ECO:0007669"/>
    <property type="project" value="InterPro"/>
</dbReference>
<dbReference type="SMART" id="SM00184">
    <property type="entry name" value="RING"/>
    <property type="match status" value="2"/>
</dbReference>
<name>A0A088RIT4_LEIPA</name>
<evidence type="ECO:0000259" key="2">
    <source>
        <dbReference type="PROSITE" id="PS50089"/>
    </source>
</evidence>
<feature type="domain" description="RING-type" evidence="2">
    <location>
        <begin position="108"/>
        <end position="151"/>
    </location>
</feature>
<dbReference type="eggNOG" id="KOG0800">
    <property type="taxonomic scope" value="Eukaryota"/>
</dbReference>
<evidence type="ECO:0000313" key="4">
    <source>
        <dbReference type="Proteomes" id="UP000063063"/>
    </source>
</evidence>
<evidence type="ECO:0000313" key="3">
    <source>
        <dbReference type="EMBL" id="AIN95897.1"/>
    </source>
</evidence>
<protein>
    <recommendedName>
        <fullName evidence="2">RING-type domain-containing protein</fullName>
    </recommendedName>
</protein>
<dbReference type="SUPFAM" id="SSF57850">
    <property type="entry name" value="RING/U-box"/>
    <property type="match status" value="1"/>
</dbReference>
<keyword evidence="1" id="KW-0863">Zinc-finger</keyword>
<keyword evidence="4" id="KW-1185">Reference proteome</keyword>
<dbReference type="SUPFAM" id="SSF57903">
    <property type="entry name" value="FYVE/PHD zinc finger"/>
    <property type="match status" value="1"/>
</dbReference>
<dbReference type="EMBL" id="CP009377">
    <property type="protein sequence ID" value="AIN95897.1"/>
    <property type="molecule type" value="Genomic_DNA"/>
</dbReference>
<dbReference type="PANTHER" id="PTHR21540:SF3">
    <property type="entry name" value="E3 UBIQUITIN-PROTEIN LIGASE ZSWIM2"/>
    <property type="match status" value="1"/>
</dbReference>
<dbReference type="AlphaFoldDB" id="A0A088RIT4"/>
<reference evidence="3 4" key="1">
    <citation type="journal article" date="2015" name="Sci. Rep.">
        <title>The genome of Leishmania panamensis: insights into genomics of the L. (Viannia) subgenus.</title>
        <authorList>
            <person name="Llanes A."/>
            <person name="Restrepo C.M."/>
            <person name="Vecchio G.D."/>
            <person name="Anguizola F.J."/>
            <person name="Lleonart R."/>
        </authorList>
    </citation>
    <scope>NUCLEOTIDE SEQUENCE [LARGE SCALE GENOMIC DNA]</scope>
    <source>
        <strain evidence="3 4">MHOM/PA/94/PSC-1</strain>
    </source>
</reference>
<dbReference type="PROSITE" id="PS50089">
    <property type="entry name" value="ZF_RING_2"/>
    <property type="match status" value="2"/>
</dbReference>
<evidence type="ECO:0000256" key="1">
    <source>
        <dbReference type="PROSITE-ProRule" id="PRU00175"/>
    </source>
</evidence>
<dbReference type="RefSeq" id="XP_010704219.1">
    <property type="nucleotide sequence ID" value="XM_010705917.1"/>
</dbReference>
<dbReference type="InterPro" id="IPR001841">
    <property type="entry name" value="Znf_RING"/>
</dbReference>
<dbReference type="InterPro" id="IPR039903">
    <property type="entry name" value="Zswim2"/>
</dbReference>
<dbReference type="KEGG" id="lpan:LPMP_080890"/>
<proteinExistence type="predicted"/>
<gene>
    <name evidence="3" type="ORF">LPMP_080890</name>
</gene>
<keyword evidence="1" id="KW-0862">Zinc</keyword>
<dbReference type="GO" id="GO:0008270">
    <property type="term" value="F:zinc ion binding"/>
    <property type="evidence" value="ECO:0007669"/>
    <property type="project" value="UniProtKB-KW"/>
</dbReference>
<dbReference type="Gene3D" id="3.30.40.10">
    <property type="entry name" value="Zinc/RING finger domain, C3HC4 (zinc finger)"/>
    <property type="match status" value="2"/>
</dbReference>
<dbReference type="VEuPathDB" id="TriTrypDB:LPMP_080890"/>
<sequence length="367" mass="41579">MRLTMWVKECPGQIKKRINVVSKSHIIIRELNDPTRFAVCDIQGKNHHCTVGNPHLCSCSATQPCAHTLSVLLLFFKVRAENPIVWQRYINEVELSDLIDKRRAEEKCVFCHEQTPHMRSCETCGVNFHHLCLELASKSRKNSRNTCPKCNEAVSGSERKSGACCSNCNMTWNTEFYTCLLCPHYCLCRRCYTSSRVHSSHPFSCSKLGGFAQSTDSMVFHNVGDLQYREINPEDYDALLTLDNDKRSPLGEEELRGLSVEYFSLRARRNDSCPVCLCGFGASSRCIALPCGHTMHYKCGFKWFSELSDVCPIDNQKVCRGRTIQNVRMVSEGEASSQASTRDGMSLRIPLAITSLRLPEIKSRLQK</sequence>
<dbReference type="GeneID" id="22572551"/>